<sequence>MPPMDQPRCEEVVDYDADGKLVCYHHKERVCSTCCLNYEFDHGFDFGDNVFDRFAVPVCLPHRRRICHECCCAFSCDTAMGIKTPNSYSVDAYGKLVCAWHSRRVCHVCDIALIYGAPETNSLGTRANGPPVRPRLLEKWMLPVCRTA</sequence>
<accession>A0A8I2ZWY9</accession>
<proteinExistence type="predicted"/>
<protein>
    <submittedName>
        <fullName evidence="1">Uncharacterized protein</fullName>
    </submittedName>
</protein>
<dbReference type="AlphaFoldDB" id="A0A8I2ZWY9"/>
<comment type="caution">
    <text evidence="1">The sequence shown here is derived from an EMBL/GenBank/DDBJ whole genome shotgun (WGS) entry which is preliminary data.</text>
</comment>
<dbReference type="EMBL" id="JAEMWZ010000045">
    <property type="protein sequence ID" value="KAG7140407.1"/>
    <property type="molecule type" value="Genomic_DNA"/>
</dbReference>
<gene>
    <name evidence="1" type="ORF">HYQ45_002829</name>
</gene>
<evidence type="ECO:0000313" key="1">
    <source>
        <dbReference type="EMBL" id="KAG7140407.1"/>
    </source>
</evidence>
<name>A0A8I2ZWY9_VERLO</name>
<evidence type="ECO:0000313" key="2">
    <source>
        <dbReference type="Proteomes" id="UP000689129"/>
    </source>
</evidence>
<organism evidence="1 2">
    <name type="scientific">Verticillium longisporum</name>
    <name type="common">Verticillium dahliae var. longisporum</name>
    <dbReference type="NCBI Taxonomy" id="100787"/>
    <lineage>
        <taxon>Eukaryota</taxon>
        <taxon>Fungi</taxon>
        <taxon>Dikarya</taxon>
        <taxon>Ascomycota</taxon>
        <taxon>Pezizomycotina</taxon>
        <taxon>Sordariomycetes</taxon>
        <taxon>Hypocreomycetidae</taxon>
        <taxon>Glomerellales</taxon>
        <taxon>Plectosphaerellaceae</taxon>
        <taxon>Verticillium</taxon>
    </lineage>
</organism>
<dbReference type="Proteomes" id="UP000689129">
    <property type="component" value="Unassembled WGS sequence"/>
</dbReference>
<reference evidence="1" key="1">
    <citation type="journal article" date="2021" name="Mol. Plant Pathol.">
        <title>A 20-kb lineage-specific genomic region tames virulence in pathogenic amphidiploid Verticillium longisporum.</title>
        <authorList>
            <person name="Harting R."/>
            <person name="Starke J."/>
            <person name="Kusch H."/>
            <person name="Poggeler S."/>
            <person name="Maurus I."/>
            <person name="Schluter R."/>
            <person name="Landesfeind M."/>
            <person name="Bulla I."/>
            <person name="Nowrousian M."/>
            <person name="de Jonge R."/>
            <person name="Stahlhut G."/>
            <person name="Hoff K.J."/>
            <person name="Asshauer K.P."/>
            <person name="Thurmer A."/>
            <person name="Stanke M."/>
            <person name="Daniel R."/>
            <person name="Morgenstern B."/>
            <person name="Thomma B.P.H.J."/>
            <person name="Kronstad J.W."/>
            <person name="Braus-Stromeyer S.A."/>
            <person name="Braus G.H."/>
        </authorList>
    </citation>
    <scope>NUCLEOTIDE SEQUENCE</scope>
    <source>
        <strain evidence="1">Vl32</strain>
    </source>
</reference>